<dbReference type="CDD" id="cd03806">
    <property type="entry name" value="GT4_ALG11-like"/>
    <property type="match status" value="1"/>
</dbReference>
<evidence type="ECO:0000259" key="14">
    <source>
        <dbReference type="Pfam" id="PF15924"/>
    </source>
</evidence>
<evidence type="ECO:0000256" key="12">
    <source>
        <dbReference type="RuleBase" id="RU367051"/>
    </source>
</evidence>
<dbReference type="EC" id="2.4.1.131" evidence="3 12"/>
<dbReference type="OrthoDB" id="2276068at2759"/>
<feature type="transmembrane region" description="Helical" evidence="12">
    <location>
        <begin position="6"/>
        <end position="28"/>
    </location>
</feature>
<evidence type="ECO:0000256" key="9">
    <source>
        <dbReference type="ARBA" id="ARBA00022989"/>
    </source>
</evidence>
<evidence type="ECO:0000313" key="16">
    <source>
        <dbReference type="Proteomes" id="UP000837801"/>
    </source>
</evidence>
<dbReference type="SUPFAM" id="SSF53756">
    <property type="entry name" value="UDP-Glycosyltransferase/glycogen phosphorylase"/>
    <property type="match status" value="1"/>
</dbReference>
<evidence type="ECO:0000256" key="5">
    <source>
        <dbReference type="ARBA" id="ARBA00022676"/>
    </source>
</evidence>
<evidence type="ECO:0000256" key="4">
    <source>
        <dbReference type="ARBA" id="ARBA00022018"/>
    </source>
</evidence>
<dbReference type="PANTHER" id="PTHR45919">
    <property type="entry name" value="GDP-MAN:MAN(3)GLCNAC(2)-PP-DOL ALPHA-1,2-MANNOSYLTRANSFERASE"/>
    <property type="match status" value="1"/>
</dbReference>
<evidence type="ECO:0000313" key="15">
    <source>
        <dbReference type="EMBL" id="CAH2353322.1"/>
    </source>
</evidence>
<proteinExistence type="inferred from homology"/>
<protein>
    <recommendedName>
        <fullName evidence="4 12">GDP-Man:Man(3)GlcNAc(2)-PP-Dol alpha-1,2-mannosyltransferase</fullName>
        <ecNumber evidence="3 12">2.4.1.131</ecNumber>
    </recommendedName>
</protein>
<evidence type="ECO:0000256" key="1">
    <source>
        <dbReference type="ARBA" id="ARBA00004389"/>
    </source>
</evidence>
<keyword evidence="16" id="KW-1185">Reference proteome</keyword>
<keyword evidence="6 12" id="KW-0808">Transferase</keyword>
<keyword evidence="5 12" id="KW-0328">Glycosyltransferase</keyword>
<evidence type="ECO:0000259" key="13">
    <source>
        <dbReference type="Pfam" id="PF00534"/>
    </source>
</evidence>
<evidence type="ECO:0000256" key="8">
    <source>
        <dbReference type="ARBA" id="ARBA00022824"/>
    </source>
</evidence>
<organism evidence="15 16">
    <name type="scientific">[Candida] railenensis</name>
    <dbReference type="NCBI Taxonomy" id="45579"/>
    <lineage>
        <taxon>Eukaryota</taxon>
        <taxon>Fungi</taxon>
        <taxon>Dikarya</taxon>
        <taxon>Ascomycota</taxon>
        <taxon>Saccharomycotina</taxon>
        <taxon>Pichiomycetes</taxon>
        <taxon>Debaryomycetaceae</taxon>
        <taxon>Kurtzmaniella</taxon>
    </lineage>
</organism>
<dbReference type="Pfam" id="PF15924">
    <property type="entry name" value="ALG11_N"/>
    <property type="match status" value="1"/>
</dbReference>
<evidence type="ECO:0000256" key="11">
    <source>
        <dbReference type="ARBA" id="ARBA00045065"/>
    </source>
</evidence>
<comment type="function">
    <text evidence="12">GDP-Man:Man(3)GlcNAc(2)-PP-Dol alpha-1,2-mannosyltransferase that operates in the biosynthetic pathway of dolichol-linked oligosaccharides, the glycan precursors employed in protein asparagine (N)-glycosylation. The assembly of dolichol-linked oligosaccharides begins on the cytosolic side of the endoplasmic reticulum membrane and finishes in its lumen. The sequential addition of sugars to dolichol pyrophosphate produces dolichol-linked oligosaccharides containing fourteen sugars, including two GlcNAcs, nine mannoses and three glucoses. Once assembled, the oligosaccharide is transferred from the lipid to nascent proteins by oligosaccharyltransferases. Catalyzes, on the cytoplasmic face of the endoplasmic reticulum, the addition of the fourth and fifth mannose residues to the dolichol-linked oligosaccharide chain, to produce Man(5)GlcNAc(2)-PP-dolichol core oligosaccharide.</text>
</comment>
<reference evidence="15" key="1">
    <citation type="submission" date="2022-03" db="EMBL/GenBank/DDBJ databases">
        <authorList>
            <person name="Legras J.-L."/>
            <person name="Devillers H."/>
            <person name="Grondin C."/>
        </authorList>
    </citation>
    <scope>NUCLEOTIDE SEQUENCE</scope>
    <source>
        <strain evidence="15">CLIB 1423</strain>
    </source>
</reference>
<keyword evidence="9 12" id="KW-1133">Transmembrane helix</keyword>
<dbReference type="GO" id="GO:0006487">
    <property type="term" value="P:protein N-linked glycosylation"/>
    <property type="evidence" value="ECO:0007669"/>
    <property type="project" value="TreeGrafter"/>
</dbReference>
<dbReference type="Pfam" id="PF00534">
    <property type="entry name" value="Glycos_transf_1"/>
    <property type="match status" value="1"/>
</dbReference>
<dbReference type="InterPro" id="IPR038013">
    <property type="entry name" value="ALG11"/>
</dbReference>
<comment type="catalytic activity">
    <reaction evidence="11 12">
        <text>an alpha-D-Man-(1-&gt;3)-[alpha-D-Man-(1-&gt;6)]-beta-D-Man-(1-&gt;4)-beta-D-GlcNAc-(1-&gt;4)-alpha-D-GlcNAc-diphospho-di-trans,poly-cis-dolichol + 2 GDP-alpha-D-mannose = an alpha-D-Man-(1-&gt;2)-alpha-D-Man-(1-&gt;2)-alpha-D-Man-(1-&gt;3)-[alpha-D-Man-(1-&gt;6)]-beta-D-Man-(1-&gt;4)-beta-D-GlcNAc-(1-&gt;4)-alpha-D-GlcNAc-diphospho-di-trans,poly-cis-dolichol + 2 GDP + 2 H(+)</text>
        <dbReference type="Rhea" id="RHEA:29523"/>
        <dbReference type="Rhea" id="RHEA-COMP:19515"/>
        <dbReference type="Rhea" id="RHEA-COMP:19516"/>
        <dbReference type="ChEBI" id="CHEBI:15378"/>
        <dbReference type="ChEBI" id="CHEBI:57527"/>
        <dbReference type="ChEBI" id="CHEBI:58189"/>
        <dbReference type="ChEBI" id="CHEBI:132511"/>
        <dbReference type="ChEBI" id="CHEBI:132515"/>
        <dbReference type="EC" id="2.4.1.131"/>
    </reaction>
    <physiologicalReaction direction="left-to-right" evidence="11 12">
        <dbReference type="Rhea" id="RHEA:29524"/>
    </physiologicalReaction>
</comment>
<dbReference type="Proteomes" id="UP000837801">
    <property type="component" value="Unassembled WGS sequence"/>
</dbReference>
<evidence type="ECO:0000256" key="10">
    <source>
        <dbReference type="ARBA" id="ARBA00023136"/>
    </source>
</evidence>
<dbReference type="PANTHER" id="PTHR45919:SF1">
    <property type="entry name" value="GDP-MAN:MAN(3)GLCNAC(2)-PP-DOL ALPHA-1,2-MANNOSYLTRANSFERASE"/>
    <property type="match status" value="1"/>
</dbReference>
<dbReference type="Gene3D" id="3.40.50.2000">
    <property type="entry name" value="Glycogen Phosphorylase B"/>
    <property type="match status" value="1"/>
</dbReference>
<evidence type="ECO:0000256" key="3">
    <source>
        <dbReference type="ARBA" id="ARBA00012645"/>
    </source>
</evidence>
<keyword evidence="7 12" id="KW-0812">Transmembrane</keyword>
<dbReference type="AlphaFoldDB" id="A0A9P0QRM7"/>
<dbReference type="InterPro" id="IPR031814">
    <property type="entry name" value="ALG11_N"/>
</dbReference>
<accession>A0A9P0QRM7</accession>
<comment type="similarity">
    <text evidence="12">Belongs to the glycosyltransferase group 1 family. Glycosyltransferase 4 subfamily.</text>
</comment>
<sequence length="631" mass="72549">MIVFLLVVFAVLYGLYQVLVAVLPRLFLVPPQNWRTKIQKVVDYSKPIYLSVGNKRSAFRRRLILASAKPSFYTNFVNNKIKIEPTKDWKNENNEFMDAMKRRGHDDPQRNLIYGFFHPYANNGGGGERVLWQAVQATLMAGDNNIAAIYTTNVEAAPLEILAKVRAKFDIEFGSDEKRIVFIYLRKYGTFIDASYWQHFTILGQFLGSGALALEAMYELSPDIFVDTIGLPGSYFFVSLILKCPILSYVHYPVLQLEMFRKLKFPDFGLQSLKWFQWSFGDLKEFGKLCYWSILYYLYVYLGSLVDVTLTNGTWTQNHITSIWRLNIRMEKCVEICYPPCGDLDSKSRKGRSLSESPKSIARKLAGVGAGGGSGDDDFLARGGRSNIMLYIAQFRPEKRHSLLLDEYAKFLKENKRVSSRKIPSLVFLGSCRTPEDTSTLKTLQREAKDLELDVKFVVDCSYEEVLEWLSKAKYGLNAMWNEHFGIGVVEYLNNGVIPIVHASAGPYLDIVTGYKEDVEDHPAWRNNTGFFFKDELDPDFSGKRSKTNGFLVFDDKYRFPTFSQLLTEILVNEPSLVGDRELDHMRSNGAHLVEKFSNKAFVEKWMKHLVEVQYLEKVYRERRDGIESVY</sequence>
<keyword evidence="10 12" id="KW-0472">Membrane</keyword>
<comment type="subcellular location">
    <subcellularLocation>
        <location evidence="1">Endoplasmic reticulum membrane</location>
        <topology evidence="1">Single-pass membrane protein</topology>
    </subcellularLocation>
</comment>
<feature type="domain" description="Glycosyl transferase family 1" evidence="13">
    <location>
        <begin position="383"/>
        <end position="516"/>
    </location>
</feature>
<dbReference type="GO" id="GO:0004377">
    <property type="term" value="F:GDP-Man:Man(3)GlcNAc(2)-PP-Dol alpha-1,2-mannosyltransferase activity"/>
    <property type="evidence" value="ECO:0007669"/>
    <property type="project" value="UniProtKB-UniRule"/>
</dbReference>
<name>A0A9P0QRM7_9ASCO</name>
<feature type="domain" description="ALG11 mannosyltransferase N-terminal" evidence="14">
    <location>
        <begin position="112"/>
        <end position="324"/>
    </location>
</feature>
<dbReference type="InterPro" id="IPR001296">
    <property type="entry name" value="Glyco_trans_1"/>
</dbReference>
<comment type="caution">
    <text evidence="15">The sequence shown here is derived from an EMBL/GenBank/DDBJ whole genome shotgun (WGS) entry which is preliminary data.</text>
</comment>
<evidence type="ECO:0000256" key="2">
    <source>
        <dbReference type="ARBA" id="ARBA00004922"/>
    </source>
</evidence>
<gene>
    <name evidence="15" type="ORF">CLIB1423_10S02366</name>
</gene>
<keyword evidence="8 12" id="KW-0256">Endoplasmic reticulum</keyword>
<dbReference type="GO" id="GO:0005789">
    <property type="term" value="C:endoplasmic reticulum membrane"/>
    <property type="evidence" value="ECO:0007669"/>
    <property type="project" value="UniProtKB-SubCell"/>
</dbReference>
<evidence type="ECO:0000256" key="6">
    <source>
        <dbReference type="ARBA" id="ARBA00022679"/>
    </source>
</evidence>
<comment type="pathway">
    <text evidence="2 12">Protein modification; protein glycosylation.</text>
</comment>
<evidence type="ECO:0000256" key="7">
    <source>
        <dbReference type="ARBA" id="ARBA00022692"/>
    </source>
</evidence>
<dbReference type="EMBL" id="CAKXYY010000010">
    <property type="protein sequence ID" value="CAH2353322.1"/>
    <property type="molecule type" value="Genomic_DNA"/>
</dbReference>